<dbReference type="PRINTS" id="PR00039">
    <property type="entry name" value="HTHLYSR"/>
</dbReference>
<evidence type="ECO:0000313" key="7">
    <source>
        <dbReference type="Proteomes" id="UP000196365"/>
    </source>
</evidence>
<reference evidence="6 7" key="1">
    <citation type="submission" date="2017-02" db="EMBL/GenBank/DDBJ databases">
        <authorList>
            <person name="Peterson S.W."/>
        </authorList>
    </citation>
    <scope>NUCLEOTIDE SEQUENCE [LARGE SCALE GENOMIC DNA]</scope>
    <source>
        <strain evidence="6 7">DSM 15102</strain>
    </source>
</reference>
<dbReference type="Gene3D" id="1.10.10.10">
    <property type="entry name" value="Winged helix-like DNA-binding domain superfamily/Winged helix DNA-binding domain"/>
    <property type="match status" value="1"/>
</dbReference>
<dbReference type="SUPFAM" id="SSF53850">
    <property type="entry name" value="Periplasmic binding protein-like II"/>
    <property type="match status" value="1"/>
</dbReference>
<evidence type="ECO:0000313" key="6">
    <source>
        <dbReference type="EMBL" id="SJZ48395.1"/>
    </source>
</evidence>
<evidence type="ECO:0000256" key="3">
    <source>
        <dbReference type="ARBA" id="ARBA00023125"/>
    </source>
</evidence>
<dbReference type="AlphaFoldDB" id="A0A1T4L114"/>
<dbReference type="InterPro" id="IPR036388">
    <property type="entry name" value="WH-like_DNA-bd_sf"/>
</dbReference>
<dbReference type="Pfam" id="PF00126">
    <property type="entry name" value="HTH_1"/>
    <property type="match status" value="1"/>
</dbReference>
<dbReference type="Pfam" id="PF03466">
    <property type="entry name" value="LysR_substrate"/>
    <property type="match status" value="1"/>
</dbReference>
<evidence type="ECO:0000256" key="2">
    <source>
        <dbReference type="ARBA" id="ARBA00023015"/>
    </source>
</evidence>
<dbReference type="InterPro" id="IPR050950">
    <property type="entry name" value="HTH-type_LysR_regulators"/>
</dbReference>
<dbReference type="PANTHER" id="PTHR30419:SF30">
    <property type="entry name" value="LYSR FAMILY TRANSCRIPTIONAL REGULATOR"/>
    <property type="match status" value="1"/>
</dbReference>
<dbReference type="InterPro" id="IPR036390">
    <property type="entry name" value="WH_DNA-bd_sf"/>
</dbReference>
<evidence type="ECO:0000256" key="4">
    <source>
        <dbReference type="ARBA" id="ARBA00023163"/>
    </source>
</evidence>
<keyword evidence="4" id="KW-0804">Transcription</keyword>
<dbReference type="GO" id="GO:0005829">
    <property type="term" value="C:cytosol"/>
    <property type="evidence" value="ECO:0007669"/>
    <property type="project" value="TreeGrafter"/>
</dbReference>
<sequence length="312" mass="36535">MDERTYSYLKAIIDNGSISEAANKLYITQPALSQFIKRIEEKFGIELFERDFRPLRLTESGKVFMESLEKIKMIEKNTVDVIQEMNNLKRGSLTIGTSYYRTYYFLPPIIKRYMKRYPGIDIKLIEENTAILESLAQKGETDFSFGYLPVNLPNLDSFRLYEEEVFIATSRNHRLVKENNIQFPQKLPFPVIDVKELKNDSVIMMKKGQQLRKHFIELEKLMDAKLNVILETDNMWTAQKLTSEDIGITILPCEMALRSKDPLAYFQTSPPLSKRTAIIYYSSLYPLKKSAVKFIELMREYIETFYSENNID</sequence>
<dbReference type="PROSITE" id="PS50931">
    <property type="entry name" value="HTH_LYSR"/>
    <property type="match status" value="1"/>
</dbReference>
<protein>
    <submittedName>
        <fullName evidence="6">DNA-binding transcriptional regulator, LysR family</fullName>
    </submittedName>
</protein>
<dbReference type="CDD" id="cd05466">
    <property type="entry name" value="PBP2_LTTR_substrate"/>
    <property type="match status" value="1"/>
</dbReference>
<comment type="similarity">
    <text evidence="1">Belongs to the LysR transcriptional regulatory family.</text>
</comment>
<dbReference type="GO" id="GO:0003677">
    <property type="term" value="F:DNA binding"/>
    <property type="evidence" value="ECO:0007669"/>
    <property type="project" value="UniProtKB-KW"/>
</dbReference>
<proteinExistence type="inferred from homology"/>
<name>A0A1T4L114_9FIRM</name>
<dbReference type="PANTHER" id="PTHR30419">
    <property type="entry name" value="HTH-TYPE TRANSCRIPTIONAL REGULATOR YBHD"/>
    <property type="match status" value="1"/>
</dbReference>
<dbReference type="Proteomes" id="UP000196365">
    <property type="component" value="Unassembled WGS sequence"/>
</dbReference>
<dbReference type="OrthoDB" id="9803714at2"/>
<evidence type="ECO:0000259" key="5">
    <source>
        <dbReference type="PROSITE" id="PS50931"/>
    </source>
</evidence>
<keyword evidence="3 6" id="KW-0238">DNA-binding</keyword>
<dbReference type="SUPFAM" id="SSF46785">
    <property type="entry name" value="Winged helix' DNA-binding domain"/>
    <property type="match status" value="1"/>
</dbReference>
<gene>
    <name evidence="6" type="ORF">SAMN02745973_00775</name>
</gene>
<feature type="domain" description="HTH lysR-type" evidence="5">
    <location>
        <begin position="1"/>
        <end position="58"/>
    </location>
</feature>
<evidence type="ECO:0000256" key="1">
    <source>
        <dbReference type="ARBA" id="ARBA00009437"/>
    </source>
</evidence>
<dbReference type="InterPro" id="IPR005119">
    <property type="entry name" value="LysR_subst-bd"/>
</dbReference>
<keyword evidence="7" id="KW-1185">Reference proteome</keyword>
<keyword evidence="2" id="KW-0805">Transcription regulation</keyword>
<accession>A0A1T4L114</accession>
<dbReference type="RefSeq" id="WP_087678196.1">
    <property type="nucleotide sequence ID" value="NZ_FUWV01000003.1"/>
</dbReference>
<dbReference type="GO" id="GO:0003700">
    <property type="term" value="F:DNA-binding transcription factor activity"/>
    <property type="evidence" value="ECO:0007669"/>
    <property type="project" value="InterPro"/>
</dbReference>
<organism evidence="6 7">
    <name type="scientific">Garciella nitratireducens DSM 15102</name>
    <dbReference type="NCBI Taxonomy" id="1121911"/>
    <lineage>
        <taxon>Bacteria</taxon>
        <taxon>Bacillati</taxon>
        <taxon>Bacillota</taxon>
        <taxon>Clostridia</taxon>
        <taxon>Eubacteriales</taxon>
        <taxon>Eubacteriaceae</taxon>
        <taxon>Garciella</taxon>
    </lineage>
</organism>
<dbReference type="Gene3D" id="3.40.190.290">
    <property type="match status" value="1"/>
</dbReference>
<dbReference type="InterPro" id="IPR000847">
    <property type="entry name" value="LysR_HTH_N"/>
</dbReference>
<dbReference type="EMBL" id="FUWV01000003">
    <property type="protein sequence ID" value="SJZ48395.1"/>
    <property type="molecule type" value="Genomic_DNA"/>
</dbReference>